<gene>
    <name evidence="1" type="ORF">QE109_00940</name>
</gene>
<reference evidence="1 2" key="1">
    <citation type="submission" date="2023-04" db="EMBL/GenBank/DDBJ databases">
        <title>Fusibacter bizertensis strain WBS, isolated from littoral bottom sediments of the Arctic seas - biochemical and genomic analysis.</title>
        <authorList>
            <person name="Brioukhanov A.L."/>
        </authorList>
    </citation>
    <scope>NUCLEOTIDE SEQUENCE [LARGE SCALE GENOMIC DNA]</scope>
    <source>
        <strain evidence="1 2">WBS</strain>
    </source>
</reference>
<sequence>MNQKKNPLLIILILVLACTVIAINFWEINLRKNTLTIGLTPQQMTLLSSKVPFDLGDPFKVKLVTYETEQALLQAIYAKKVDVYILDTYRYIEQFAKLPGSRAVFGIPSDYFLITLSDEQVKRPRVGMLSNSISEHLLKGKVYSEHLYSDYKECLQALNNGLIDQAVLQERYVDESKFKVLSKLSSLGYKEDLLIVSTSWLEKNDDEDLALLNNIASMYEMNLEKPNETQLVDVMTELFTSENIPTRYYYKDLVYTTGL</sequence>
<comment type="caution">
    <text evidence="1">The sequence shown here is derived from an EMBL/GenBank/DDBJ whole genome shotgun (WGS) entry which is preliminary data.</text>
</comment>
<evidence type="ECO:0008006" key="3">
    <source>
        <dbReference type="Google" id="ProtNLM"/>
    </source>
</evidence>
<evidence type="ECO:0000313" key="2">
    <source>
        <dbReference type="Proteomes" id="UP001158045"/>
    </source>
</evidence>
<dbReference type="SUPFAM" id="SSF53850">
    <property type="entry name" value="Periplasmic binding protein-like II"/>
    <property type="match status" value="1"/>
</dbReference>
<dbReference type="EMBL" id="JARYZI010000001">
    <property type="protein sequence ID" value="MDH8676687.1"/>
    <property type="molecule type" value="Genomic_DNA"/>
</dbReference>
<proteinExistence type="predicted"/>
<evidence type="ECO:0000313" key="1">
    <source>
        <dbReference type="EMBL" id="MDH8676687.1"/>
    </source>
</evidence>
<name>A0ABT6N8D1_9FIRM</name>
<accession>A0ABT6N8D1</accession>
<dbReference type="Proteomes" id="UP001158045">
    <property type="component" value="Unassembled WGS sequence"/>
</dbReference>
<dbReference type="PROSITE" id="PS51257">
    <property type="entry name" value="PROKAR_LIPOPROTEIN"/>
    <property type="match status" value="1"/>
</dbReference>
<protein>
    <recommendedName>
        <fullName evidence="3">Solute-binding protein family 3/N-terminal domain-containing protein</fullName>
    </recommendedName>
</protein>
<organism evidence="1 2">
    <name type="scientific">Fusibacter bizertensis</name>
    <dbReference type="NCBI Taxonomy" id="1488331"/>
    <lineage>
        <taxon>Bacteria</taxon>
        <taxon>Bacillati</taxon>
        <taxon>Bacillota</taxon>
        <taxon>Clostridia</taxon>
        <taxon>Eubacteriales</taxon>
        <taxon>Eubacteriales Family XII. Incertae Sedis</taxon>
        <taxon>Fusibacter</taxon>
    </lineage>
</organism>
<dbReference type="RefSeq" id="WP_281092485.1">
    <property type="nucleotide sequence ID" value="NZ_JARYZI010000001.1"/>
</dbReference>
<keyword evidence="2" id="KW-1185">Reference proteome</keyword>